<sequence length="243" mass="27394">MKAVIGVPGYWKSHEEIPKLIAACNDNFICAGSTLINTKTQAFFELEVYDHDPDLKISYAYCGRKTFTDEDIQAVDKHTCTVYIIGEAGTPAFASELLKAGGALLNAGGIAVKIESSGVAHLKKDWQRLIENNELIDLYRAFVTIVKDHHFYLSYGMQVIGYPEGQVFFIGDNGVDDGQLQVLDVFLVSLLIDDLQLANDHTFALTTEKPKYVLKHVYYDKYPEDDLFFNPHGVWQLTKQKQY</sequence>
<proteinExistence type="predicted"/>
<evidence type="ECO:0008006" key="3">
    <source>
        <dbReference type="Google" id="ProtNLM"/>
    </source>
</evidence>
<gene>
    <name evidence="1" type="ORF">M23134_05082</name>
</gene>
<organism evidence="1 2">
    <name type="scientific">Microscilla marina ATCC 23134</name>
    <dbReference type="NCBI Taxonomy" id="313606"/>
    <lineage>
        <taxon>Bacteria</taxon>
        <taxon>Pseudomonadati</taxon>
        <taxon>Bacteroidota</taxon>
        <taxon>Cytophagia</taxon>
        <taxon>Cytophagales</taxon>
        <taxon>Microscillaceae</taxon>
        <taxon>Microscilla</taxon>
    </lineage>
</organism>
<dbReference type="RefSeq" id="WP_002693285.1">
    <property type="nucleotide sequence ID" value="NZ_AAWS01000002.1"/>
</dbReference>
<dbReference type="OrthoDB" id="4158605at2"/>
<comment type="caution">
    <text evidence="1">The sequence shown here is derived from an EMBL/GenBank/DDBJ whole genome shotgun (WGS) entry which is preliminary data.</text>
</comment>
<keyword evidence="2" id="KW-1185">Reference proteome</keyword>
<accession>A1ZD37</accession>
<dbReference type="AlphaFoldDB" id="A1ZD37"/>
<evidence type="ECO:0000313" key="2">
    <source>
        <dbReference type="Proteomes" id="UP000004095"/>
    </source>
</evidence>
<dbReference type="EMBL" id="AAWS01000002">
    <property type="protein sequence ID" value="EAY31576.1"/>
    <property type="molecule type" value="Genomic_DNA"/>
</dbReference>
<reference evidence="1 2" key="1">
    <citation type="submission" date="2007-01" db="EMBL/GenBank/DDBJ databases">
        <authorList>
            <person name="Haygood M."/>
            <person name="Podell S."/>
            <person name="Anderson C."/>
            <person name="Hopkinson B."/>
            <person name="Roe K."/>
            <person name="Barbeau K."/>
            <person name="Gaasterland T."/>
            <person name="Ferriera S."/>
            <person name="Johnson J."/>
            <person name="Kravitz S."/>
            <person name="Beeson K."/>
            <person name="Sutton G."/>
            <person name="Rogers Y.-H."/>
            <person name="Friedman R."/>
            <person name="Frazier M."/>
            <person name="Venter J.C."/>
        </authorList>
    </citation>
    <scope>NUCLEOTIDE SEQUENCE [LARGE SCALE GENOMIC DNA]</scope>
    <source>
        <strain evidence="1 2">ATCC 23134</strain>
    </source>
</reference>
<protein>
    <recommendedName>
        <fullName evidence="3">DUF4261 domain-containing protein</fullName>
    </recommendedName>
</protein>
<dbReference type="Proteomes" id="UP000004095">
    <property type="component" value="Unassembled WGS sequence"/>
</dbReference>
<dbReference type="eggNOG" id="COG3779">
    <property type="taxonomic scope" value="Bacteria"/>
</dbReference>
<evidence type="ECO:0000313" key="1">
    <source>
        <dbReference type="EMBL" id="EAY31576.1"/>
    </source>
</evidence>
<name>A1ZD37_MICM2</name>